<comment type="caution">
    <text evidence="2">The sequence shown here is derived from an EMBL/GenBank/DDBJ whole genome shotgun (WGS) entry which is preliminary data.</text>
</comment>
<accession>A0A9W6GXV6</accession>
<name>A0A9W6GXV6_9HYPH</name>
<feature type="domain" description="N-acetyltransferase" evidence="1">
    <location>
        <begin position="5"/>
        <end position="166"/>
    </location>
</feature>
<dbReference type="GO" id="GO:0016747">
    <property type="term" value="F:acyltransferase activity, transferring groups other than amino-acyl groups"/>
    <property type="evidence" value="ECO:0007669"/>
    <property type="project" value="InterPro"/>
</dbReference>
<dbReference type="Pfam" id="PF00583">
    <property type="entry name" value="Acetyltransf_1"/>
    <property type="match status" value="1"/>
</dbReference>
<dbReference type="InterPro" id="IPR000182">
    <property type="entry name" value="GNAT_dom"/>
</dbReference>
<evidence type="ECO:0000313" key="3">
    <source>
        <dbReference type="Proteomes" id="UP001144323"/>
    </source>
</evidence>
<dbReference type="EMBL" id="BSEC01000001">
    <property type="protein sequence ID" value="GLI94997.1"/>
    <property type="molecule type" value="Genomic_DNA"/>
</dbReference>
<gene>
    <name evidence="2" type="ORF">LMG27198_39890</name>
</gene>
<protein>
    <submittedName>
        <fullName evidence="2">N-acetyltransferase</fullName>
    </submittedName>
</protein>
<dbReference type="Proteomes" id="UP001144323">
    <property type="component" value="Unassembled WGS sequence"/>
</dbReference>
<proteinExistence type="predicted"/>
<dbReference type="SUPFAM" id="SSF55729">
    <property type="entry name" value="Acyl-CoA N-acyltransferases (Nat)"/>
    <property type="match status" value="1"/>
</dbReference>
<dbReference type="AlphaFoldDB" id="A0A9W6GXV6"/>
<evidence type="ECO:0000259" key="1">
    <source>
        <dbReference type="PROSITE" id="PS51186"/>
    </source>
</evidence>
<keyword evidence="3" id="KW-1185">Reference proteome</keyword>
<evidence type="ECO:0000313" key="2">
    <source>
        <dbReference type="EMBL" id="GLI94997.1"/>
    </source>
</evidence>
<dbReference type="Gene3D" id="3.40.630.30">
    <property type="match status" value="1"/>
</dbReference>
<sequence>MGATGAWRTLRPSDIPAVVSIAESLHPDFPERPEIFAEKSALFPEGCFALERQGAVCGYGFSHPWSLHDIPPLDAFLGGLPAAPDCLHLHDVAILEAARGAGAAAAVEALMTDAARRRGLRAIALVSIYGSDRLWRRLGYAPRQNARLREKLSGYGDTALYMVKYL</sequence>
<reference evidence="2" key="1">
    <citation type="journal article" date="2023" name="Int. J. Syst. Evol. Microbiol.">
        <title>Methylocystis iwaonis sp. nov., a type II methane-oxidizing bacterium from surface soil of a rice paddy field in Japan, and emended description of the genus Methylocystis (ex Whittenbury et al. 1970) Bowman et al. 1993.</title>
        <authorList>
            <person name="Kaise H."/>
            <person name="Sawadogo J.B."/>
            <person name="Alam M.S."/>
            <person name="Ueno C."/>
            <person name="Dianou D."/>
            <person name="Shinjo R."/>
            <person name="Asakawa S."/>
        </authorList>
    </citation>
    <scope>NUCLEOTIDE SEQUENCE</scope>
    <source>
        <strain evidence="2">LMG27198</strain>
    </source>
</reference>
<dbReference type="PROSITE" id="PS51186">
    <property type="entry name" value="GNAT"/>
    <property type="match status" value="1"/>
</dbReference>
<dbReference type="InterPro" id="IPR016181">
    <property type="entry name" value="Acyl_CoA_acyltransferase"/>
</dbReference>
<organism evidence="2 3">
    <name type="scientific">Methylocystis echinoides</name>
    <dbReference type="NCBI Taxonomy" id="29468"/>
    <lineage>
        <taxon>Bacteria</taxon>
        <taxon>Pseudomonadati</taxon>
        <taxon>Pseudomonadota</taxon>
        <taxon>Alphaproteobacteria</taxon>
        <taxon>Hyphomicrobiales</taxon>
        <taxon>Methylocystaceae</taxon>
        <taxon>Methylocystis</taxon>
    </lineage>
</organism>